<evidence type="ECO:0000256" key="4">
    <source>
        <dbReference type="ARBA" id="ARBA00022989"/>
    </source>
</evidence>
<dbReference type="PANTHER" id="PTHR11003:SF333">
    <property type="entry name" value="TWIK FAMILY OF POTASSIUM CHANNELS PROTEIN 7"/>
    <property type="match status" value="1"/>
</dbReference>
<organism evidence="11 12">
    <name type="scientific">Pristionchus pacificus</name>
    <name type="common">Parasitic nematode worm</name>
    <dbReference type="NCBI Taxonomy" id="54126"/>
    <lineage>
        <taxon>Eukaryota</taxon>
        <taxon>Metazoa</taxon>
        <taxon>Ecdysozoa</taxon>
        <taxon>Nematoda</taxon>
        <taxon>Chromadorea</taxon>
        <taxon>Rhabditida</taxon>
        <taxon>Rhabditina</taxon>
        <taxon>Diplogasteromorpha</taxon>
        <taxon>Diplogasteroidea</taxon>
        <taxon>Neodiplogasteridae</taxon>
        <taxon>Pristionchus</taxon>
    </lineage>
</organism>
<dbReference type="InterPro" id="IPR003280">
    <property type="entry name" value="2pore_dom_K_chnl"/>
</dbReference>
<dbReference type="Pfam" id="PF07885">
    <property type="entry name" value="Ion_trans_2"/>
    <property type="match status" value="2"/>
</dbReference>
<keyword evidence="2 8" id="KW-0813">Transport</keyword>
<feature type="compositionally biased region" description="Polar residues" evidence="9">
    <location>
        <begin position="23"/>
        <end position="33"/>
    </location>
</feature>
<dbReference type="GO" id="GO:0015271">
    <property type="term" value="F:outward rectifier potassium channel activity"/>
    <property type="evidence" value="ECO:0000318"/>
    <property type="project" value="GO_Central"/>
</dbReference>
<dbReference type="EnsemblMetazoa" id="PPA38130.1">
    <property type="protein sequence ID" value="PPA38130.1"/>
    <property type="gene ID" value="WBGene00276499"/>
</dbReference>
<sequence length="695" mass="78754">MLRLNERRGATTTATLGDRKSQPPLSGSLTSPRSLAGQRGRESAGNGESRDSKREEQAGEIAKWWAESAASPVLEICEISVEHCLKQEKNMVLPTPKKSSSHHRNHGGCSRGPLNSYKITPPSHLSTSYHHPSYQAIPSHFSDQYHSMAPPPHLMMRPSIVVSLDLPSIDASEDEEEEMTLAHSRSGYRRVDSDPSLEDSSPHHALLNGSYNQADTPRMSREERAAYHGTMMLMGDEDEEELERREMDDRLTDIPESFHRRSRREGFIDCSTSRHGGVHHHHHADWADGDEGETEELLHSHSMDKSRDDLQNSEENSKDEEEENEPRGVKKLDEIYLNQERFVEQIVALANNGTINRGTINDAALSHMHNMSDSLFVAFEKYFLTSAEVKKNATQEIWSFSTSIFFAVTVVTTIGYGNPVPVTDVGRMVCILFSLFGIPLTLVTIADLGKFLSEHLVWMYGNWLKLKHWLCQRHSHKRDRREHVCTHCQHAGIDHNMQIVEEQRIPALLVLFILVAYTALGGLLMSKLETWSFFTSFYWSFITMTTVGFGDLMPRRDEYMYIILLYIILGLAITTMCIDLVGVQYIRKIHYFGRKIQDARSALAVVGGKVVLVSELYANLMQKRAKAGSKEAFIIDNLYISKHIIPFIPSDIRWIKYIDQPAETLGGPSRSTSISSLDMHSCRFCHSRFSISHAQ</sequence>
<gene>
    <name evidence="11" type="primary">WBGene00276499</name>
</gene>
<comment type="subcellular location">
    <subcellularLocation>
        <location evidence="1">Membrane</location>
        <topology evidence="1">Multi-pass membrane protein</topology>
    </subcellularLocation>
</comment>
<evidence type="ECO:0000256" key="8">
    <source>
        <dbReference type="RuleBase" id="RU003857"/>
    </source>
</evidence>
<evidence type="ECO:0000256" key="2">
    <source>
        <dbReference type="ARBA" id="ARBA00022448"/>
    </source>
</evidence>
<dbReference type="Proteomes" id="UP000005239">
    <property type="component" value="Unassembled WGS sequence"/>
</dbReference>
<dbReference type="GO" id="GO:0022841">
    <property type="term" value="F:potassium ion leak channel activity"/>
    <property type="evidence" value="ECO:0000318"/>
    <property type="project" value="GO_Central"/>
</dbReference>
<evidence type="ECO:0000313" key="11">
    <source>
        <dbReference type="EnsemblMetazoa" id="PPA38130.1"/>
    </source>
</evidence>
<feature type="transmembrane region" description="Helical" evidence="10">
    <location>
        <begin position="531"/>
        <end position="552"/>
    </location>
</feature>
<evidence type="ECO:0000256" key="3">
    <source>
        <dbReference type="ARBA" id="ARBA00022692"/>
    </source>
</evidence>
<evidence type="ECO:0000256" key="1">
    <source>
        <dbReference type="ARBA" id="ARBA00004141"/>
    </source>
</evidence>
<feature type="transmembrane region" description="Helical" evidence="10">
    <location>
        <begin position="397"/>
        <end position="419"/>
    </location>
</feature>
<reference evidence="12" key="1">
    <citation type="journal article" date="2008" name="Nat. Genet.">
        <title>The Pristionchus pacificus genome provides a unique perspective on nematode lifestyle and parasitism.</title>
        <authorList>
            <person name="Dieterich C."/>
            <person name="Clifton S.W."/>
            <person name="Schuster L.N."/>
            <person name="Chinwalla A."/>
            <person name="Delehaunty K."/>
            <person name="Dinkelacker I."/>
            <person name="Fulton L."/>
            <person name="Fulton R."/>
            <person name="Godfrey J."/>
            <person name="Minx P."/>
            <person name="Mitreva M."/>
            <person name="Roeseler W."/>
            <person name="Tian H."/>
            <person name="Witte H."/>
            <person name="Yang S.P."/>
            <person name="Wilson R.K."/>
            <person name="Sommer R.J."/>
        </authorList>
    </citation>
    <scope>NUCLEOTIDE SEQUENCE [LARGE SCALE GENOMIC DNA]</scope>
    <source>
        <strain evidence="12">PS312</strain>
    </source>
</reference>
<comment type="similarity">
    <text evidence="8">Belongs to the two pore domain potassium channel (TC 1.A.1.8) family.</text>
</comment>
<evidence type="ECO:0000256" key="6">
    <source>
        <dbReference type="ARBA" id="ARBA00023136"/>
    </source>
</evidence>
<feature type="compositionally biased region" description="Basic and acidic residues" evidence="9">
    <location>
        <begin position="48"/>
        <end position="57"/>
    </location>
</feature>
<dbReference type="SUPFAM" id="SSF81324">
    <property type="entry name" value="Voltage-gated potassium channels"/>
    <property type="match status" value="2"/>
</dbReference>
<name>A0A2A6CHX4_PRIPA</name>
<evidence type="ECO:0000313" key="12">
    <source>
        <dbReference type="Proteomes" id="UP000005239"/>
    </source>
</evidence>
<keyword evidence="3 8" id="KW-0812">Transmembrane</keyword>
<proteinExistence type="inferred from homology"/>
<feature type="region of interest" description="Disordered" evidence="9">
    <location>
        <begin position="171"/>
        <end position="218"/>
    </location>
</feature>
<evidence type="ECO:0000256" key="10">
    <source>
        <dbReference type="SAM" id="Phobius"/>
    </source>
</evidence>
<protein>
    <submittedName>
        <fullName evidence="11">Twk-7</fullName>
    </submittedName>
</protein>
<evidence type="ECO:0000256" key="9">
    <source>
        <dbReference type="SAM" id="MobiDB-lite"/>
    </source>
</evidence>
<evidence type="ECO:0000256" key="5">
    <source>
        <dbReference type="ARBA" id="ARBA00023065"/>
    </source>
</evidence>
<feature type="transmembrane region" description="Helical" evidence="10">
    <location>
        <begin position="425"/>
        <end position="446"/>
    </location>
</feature>
<accession>A0A8R1UQT9</accession>
<dbReference type="Gene3D" id="1.10.287.70">
    <property type="match status" value="1"/>
</dbReference>
<feature type="transmembrane region" description="Helical" evidence="10">
    <location>
        <begin position="505"/>
        <end position="525"/>
    </location>
</feature>
<keyword evidence="12" id="KW-1185">Reference proteome</keyword>
<keyword evidence="5 8" id="KW-0406">Ion transport</keyword>
<feature type="transmembrane region" description="Helical" evidence="10">
    <location>
        <begin position="559"/>
        <end position="581"/>
    </location>
</feature>
<dbReference type="GO" id="GO:0005886">
    <property type="term" value="C:plasma membrane"/>
    <property type="evidence" value="ECO:0000318"/>
    <property type="project" value="GO_Central"/>
</dbReference>
<feature type="compositionally biased region" description="Basic and acidic residues" evidence="9">
    <location>
        <begin position="296"/>
        <end position="310"/>
    </location>
</feature>
<evidence type="ECO:0000256" key="7">
    <source>
        <dbReference type="ARBA" id="ARBA00023303"/>
    </source>
</evidence>
<feature type="region of interest" description="Disordered" evidence="9">
    <location>
        <begin position="1"/>
        <end position="58"/>
    </location>
</feature>
<dbReference type="OrthoDB" id="297496at2759"/>
<keyword evidence="4 10" id="KW-1133">Transmembrane helix</keyword>
<feature type="region of interest" description="Disordered" evidence="9">
    <location>
        <begin position="273"/>
        <end position="331"/>
    </location>
</feature>
<dbReference type="PRINTS" id="PR01333">
    <property type="entry name" value="2POREKCHANEL"/>
</dbReference>
<keyword evidence="7 8" id="KW-0407">Ion channel</keyword>
<dbReference type="InterPro" id="IPR013099">
    <property type="entry name" value="K_chnl_dom"/>
</dbReference>
<keyword evidence="6 10" id="KW-0472">Membrane</keyword>
<dbReference type="GO" id="GO:0071805">
    <property type="term" value="P:potassium ion transmembrane transport"/>
    <property type="evidence" value="ECO:0000318"/>
    <property type="project" value="GO_Central"/>
</dbReference>
<dbReference type="PANTHER" id="PTHR11003">
    <property type="entry name" value="POTASSIUM CHANNEL, SUBFAMILY K"/>
    <property type="match status" value="1"/>
</dbReference>
<reference evidence="11" key="2">
    <citation type="submission" date="2022-06" db="UniProtKB">
        <authorList>
            <consortium name="EnsemblMetazoa"/>
        </authorList>
    </citation>
    <scope>IDENTIFICATION</scope>
    <source>
        <strain evidence="11">PS312</strain>
    </source>
</reference>
<dbReference type="AlphaFoldDB" id="A0A2A6CHX4"/>
<accession>A0A2A6CHX4</accession>